<gene>
    <name evidence="2" type="ORF">Ciccas_004788</name>
</gene>
<reference evidence="2 3" key="1">
    <citation type="submission" date="2024-11" db="EMBL/GenBank/DDBJ databases">
        <title>Adaptive evolution of stress response genes in parasites aligns with host niche diversity.</title>
        <authorList>
            <person name="Hahn C."/>
            <person name="Resl P."/>
        </authorList>
    </citation>
    <scope>NUCLEOTIDE SEQUENCE [LARGE SCALE GENOMIC DNA]</scope>
    <source>
        <strain evidence="2">EGGRZ-B1_66</strain>
        <tissue evidence="2">Body</tissue>
    </source>
</reference>
<accession>A0ABD2QAI0</accession>
<evidence type="ECO:0000313" key="3">
    <source>
        <dbReference type="Proteomes" id="UP001626550"/>
    </source>
</evidence>
<dbReference type="EMBL" id="JBJKFK010000519">
    <property type="protein sequence ID" value="KAL3316569.1"/>
    <property type="molecule type" value="Genomic_DNA"/>
</dbReference>
<organism evidence="2 3">
    <name type="scientific">Cichlidogyrus casuarinus</name>
    <dbReference type="NCBI Taxonomy" id="1844966"/>
    <lineage>
        <taxon>Eukaryota</taxon>
        <taxon>Metazoa</taxon>
        <taxon>Spiralia</taxon>
        <taxon>Lophotrochozoa</taxon>
        <taxon>Platyhelminthes</taxon>
        <taxon>Monogenea</taxon>
        <taxon>Monopisthocotylea</taxon>
        <taxon>Dactylogyridea</taxon>
        <taxon>Ancyrocephalidae</taxon>
        <taxon>Cichlidogyrus</taxon>
    </lineage>
</organism>
<name>A0ABD2QAI0_9PLAT</name>
<proteinExistence type="predicted"/>
<dbReference type="AlphaFoldDB" id="A0ABD2QAI0"/>
<evidence type="ECO:0000313" key="2">
    <source>
        <dbReference type="EMBL" id="KAL3316569.1"/>
    </source>
</evidence>
<protein>
    <submittedName>
        <fullName evidence="2">Uncharacterized protein</fullName>
    </submittedName>
</protein>
<feature type="region of interest" description="Disordered" evidence="1">
    <location>
        <begin position="1"/>
        <end position="22"/>
    </location>
</feature>
<comment type="caution">
    <text evidence="2">The sequence shown here is derived from an EMBL/GenBank/DDBJ whole genome shotgun (WGS) entry which is preliminary data.</text>
</comment>
<evidence type="ECO:0000256" key="1">
    <source>
        <dbReference type="SAM" id="MobiDB-lite"/>
    </source>
</evidence>
<keyword evidence="3" id="KW-1185">Reference proteome</keyword>
<sequence>MNKTWLEREEGEETHISPLPDAAIDSPFCEVSMPHSLYTQSEKGQVSTSVAAAQLAQSHPRQQVNDLPQKRSLTHINLNRANEMRAKWNLL</sequence>
<dbReference type="Proteomes" id="UP001626550">
    <property type="component" value="Unassembled WGS sequence"/>
</dbReference>